<comment type="subcellular location">
    <subcellularLocation>
        <location evidence="1">Cell membrane</location>
        <topology evidence="1">Multi-pass membrane protein</topology>
    </subcellularLocation>
</comment>
<sequence>MPDLVYSLFQLYVPLIGWTALGWLFGKKLPKVYSNRLGKFLFWIGVPISIVAFLRRTDLSGWIAIAPITAWIAILLGAGLAWMWIGFGLKGERTEPSDPYWREPTQGSFLLAVMVGNTGYIGYPTILSLIGPEYFSWALLYDLLGTTIGAYGLGVALAARLGENLGRQQYSAIRGTLQALIQNPALWSMVVGLAFRPVALPAWAESSLNAIAWAVISLALVLIGMKLSQLRSLGNLKQTLIALGIKMLLVPLVVGVGLTFFGISGPPHLILVLQMAMPPAFATLVIAEAYNLDRDLTVTSLALGTIGLLFTLPIWILLFG</sequence>
<keyword evidence="7 8" id="KW-0472">Membrane</keyword>
<feature type="transmembrane region" description="Helical" evidence="8">
    <location>
        <begin position="210"/>
        <end position="228"/>
    </location>
</feature>
<dbReference type="RefSeq" id="WP_069965317.1">
    <property type="nucleotide sequence ID" value="NZ_CM124774.1"/>
</dbReference>
<accession>A0A1E5QR56</accession>
<feature type="transmembrane region" description="Helical" evidence="8">
    <location>
        <begin position="37"/>
        <end position="55"/>
    </location>
</feature>
<dbReference type="GO" id="GO:0005886">
    <property type="term" value="C:plasma membrane"/>
    <property type="evidence" value="ECO:0007669"/>
    <property type="project" value="UniProtKB-SubCell"/>
</dbReference>
<feature type="transmembrane region" description="Helical" evidence="8">
    <location>
        <begin position="180"/>
        <end position="204"/>
    </location>
</feature>
<comment type="caution">
    <text evidence="9">The sequence shown here is derived from an EMBL/GenBank/DDBJ whole genome shotgun (WGS) entry which is preliminary data.</text>
</comment>
<proteinExistence type="inferred from homology"/>
<dbReference type="PANTHER" id="PTHR36838">
    <property type="entry name" value="AUXIN EFFLUX CARRIER FAMILY PROTEIN"/>
    <property type="match status" value="1"/>
</dbReference>
<gene>
    <name evidence="9" type="ORF">BH720_01210</name>
</gene>
<feature type="transmembrane region" description="Helical" evidence="8">
    <location>
        <begin position="299"/>
        <end position="318"/>
    </location>
</feature>
<reference evidence="9" key="1">
    <citation type="submission" date="2016-09" db="EMBL/GenBank/DDBJ databases">
        <title>Draft genome of thermotolerant cyanobacterium Desertifilum sp. strain IPPAS B-1220.</title>
        <authorList>
            <person name="Sinetova M.A."/>
            <person name="Bolakhan K."/>
            <person name="Zayadan B.K."/>
            <person name="Mironov K.S."/>
            <person name="Ustinova V."/>
            <person name="Kupriyanova E.V."/>
            <person name="Sidorov R.A."/>
            <person name="Skrypnik A.N."/>
            <person name="Gogoleva N.E."/>
            <person name="Gogolev Y.V."/>
            <person name="Los D.A."/>
        </authorList>
    </citation>
    <scope>NUCLEOTIDE SEQUENCE [LARGE SCALE GENOMIC DNA]</scope>
    <source>
        <strain evidence="9">IPPAS B-1220</strain>
    </source>
</reference>
<dbReference type="GO" id="GO:0055085">
    <property type="term" value="P:transmembrane transport"/>
    <property type="evidence" value="ECO:0007669"/>
    <property type="project" value="InterPro"/>
</dbReference>
<dbReference type="InterPro" id="IPR004776">
    <property type="entry name" value="Mem_transp_PIN-like"/>
</dbReference>
<keyword evidence="5 8" id="KW-0812">Transmembrane</keyword>
<evidence type="ECO:0000256" key="3">
    <source>
        <dbReference type="ARBA" id="ARBA00022448"/>
    </source>
</evidence>
<evidence type="ECO:0000256" key="8">
    <source>
        <dbReference type="SAM" id="Phobius"/>
    </source>
</evidence>
<dbReference type="OrthoDB" id="419762at2"/>
<dbReference type="EMBL" id="MJGC01000016">
    <property type="protein sequence ID" value="OEJ77077.1"/>
    <property type="molecule type" value="Genomic_DNA"/>
</dbReference>
<evidence type="ECO:0000256" key="6">
    <source>
        <dbReference type="ARBA" id="ARBA00022989"/>
    </source>
</evidence>
<name>A0A1E5QR56_9CYAN</name>
<dbReference type="AlphaFoldDB" id="A0A1E5QR56"/>
<evidence type="ECO:0000256" key="1">
    <source>
        <dbReference type="ARBA" id="ARBA00004651"/>
    </source>
</evidence>
<keyword evidence="6 8" id="KW-1133">Transmembrane helix</keyword>
<feature type="transmembrane region" description="Helical" evidence="8">
    <location>
        <begin position="108"/>
        <end position="131"/>
    </location>
</feature>
<organism evidence="9">
    <name type="scientific">Desertifilum tharense IPPAS B-1220</name>
    <dbReference type="NCBI Taxonomy" id="1781255"/>
    <lineage>
        <taxon>Bacteria</taxon>
        <taxon>Bacillati</taxon>
        <taxon>Cyanobacteriota</taxon>
        <taxon>Cyanophyceae</taxon>
        <taxon>Desertifilales</taxon>
        <taxon>Desertifilaceae</taxon>
        <taxon>Desertifilum</taxon>
    </lineage>
</organism>
<dbReference type="InterPro" id="IPR038770">
    <property type="entry name" value="Na+/solute_symporter_sf"/>
</dbReference>
<dbReference type="STRING" id="1781255.BH720_01210"/>
<evidence type="ECO:0000256" key="5">
    <source>
        <dbReference type="ARBA" id="ARBA00022692"/>
    </source>
</evidence>
<dbReference type="Pfam" id="PF03547">
    <property type="entry name" value="Mem_trans"/>
    <property type="match status" value="1"/>
</dbReference>
<dbReference type="PANTHER" id="PTHR36838:SF1">
    <property type="entry name" value="SLR1864 PROTEIN"/>
    <property type="match status" value="1"/>
</dbReference>
<feature type="transmembrane region" description="Helical" evidence="8">
    <location>
        <begin position="240"/>
        <end position="263"/>
    </location>
</feature>
<feature type="transmembrane region" description="Helical" evidence="8">
    <location>
        <begin position="269"/>
        <end position="287"/>
    </location>
</feature>
<evidence type="ECO:0000256" key="7">
    <source>
        <dbReference type="ARBA" id="ARBA00023136"/>
    </source>
</evidence>
<protein>
    <submittedName>
        <fullName evidence="9">Transporter</fullName>
    </submittedName>
</protein>
<dbReference type="Gene3D" id="1.20.1530.20">
    <property type="match status" value="1"/>
</dbReference>
<evidence type="ECO:0000256" key="4">
    <source>
        <dbReference type="ARBA" id="ARBA00022475"/>
    </source>
</evidence>
<comment type="similarity">
    <text evidence="2">Belongs to the auxin efflux carrier (TC 2.A.69) family.</text>
</comment>
<evidence type="ECO:0000313" key="9">
    <source>
        <dbReference type="EMBL" id="OEJ77077.1"/>
    </source>
</evidence>
<feature type="transmembrane region" description="Helical" evidence="8">
    <location>
        <begin position="6"/>
        <end position="25"/>
    </location>
</feature>
<keyword evidence="4" id="KW-1003">Cell membrane</keyword>
<evidence type="ECO:0000256" key="2">
    <source>
        <dbReference type="ARBA" id="ARBA00010145"/>
    </source>
</evidence>
<feature type="transmembrane region" description="Helical" evidence="8">
    <location>
        <begin position="61"/>
        <end position="87"/>
    </location>
</feature>
<keyword evidence="3" id="KW-0813">Transport</keyword>
<feature type="transmembrane region" description="Helical" evidence="8">
    <location>
        <begin position="137"/>
        <end position="159"/>
    </location>
</feature>